<gene>
    <name evidence="9" type="ORF">DH2020_002623</name>
</gene>
<keyword evidence="2" id="KW-0805">Transcription regulation</keyword>
<dbReference type="Proteomes" id="UP001318860">
    <property type="component" value="Unassembled WGS sequence"/>
</dbReference>
<sequence length="301" mass="34383">MATDSTAAGVFTIHEEIPSIDPSSLFFFAENPTLGLSDEHTLNPDQNYLNCPSQKPGHELDPDDPFSDPAVWAFCNGINVKRLEIHGRFGVITHAVLGIYDFGSSFQSQDFQMFDTEMVKKFLVQYFEACKQEGYNIMQDPLSTFYEALCVGLNEPDNPNDFLQSSPENTGDFPNSQLQESLKQPEGGSNQVGFMKIPLSMQVAQRERTRNLKLKDFVDYFDLPIEDAARKMNICPTVMKKICRRNGVLRWPYRKIKSIKRKLSKKVKILDASDSQERARALEDIQKHQQELAHIYQVFNQ</sequence>
<dbReference type="PANTHER" id="PTHR46373">
    <property type="entry name" value="PROTEIN RKD4"/>
    <property type="match status" value="1"/>
</dbReference>
<keyword evidence="5" id="KW-0804">Transcription</keyword>
<evidence type="ECO:0000256" key="4">
    <source>
        <dbReference type="ARBA" id="ARBA00023125"/>
    </source>
</evidence>
<evidence type="ECO:0000313" key="9">
    <source>
        <dbReference type="EMBL" id="KAK6162782.1"/>
    </source>
</evidence>
<dbReference type="Pfam" id="PF02042">
    <property type="entry name" value="RWP-RK"/>
    <property type="match status" value="1"/>
</dbReference>
<dbReference type="InterPro" id="IPR044607">
    <property type="entry name" value="RKD-like"/>
</dbReference>
<evidence type="ECO:0000256" key="1">
    <source>
        <dbReference type="ARBA" id="ARBA00004049"/>
    </source>
</evidence>
<keyword evidence="4" id="KW-0238">DNA-binding</keyword>
<keyword evidence="10" id="KW-1185">Reference proteome</keyword>
<reference evidence="9 10" key="1">
    <citation type="journal article" date="2021" name="Comput. Struct. Biotechnol. J.">
        <title>De novo genome assembly of the potent medicinal plant Rehmannia glutinosa using nanopore technology.</title>
        <authorList>
            <person name="Ma L."/>
            <person name="Dong C."/>
            <person name="Song C."/>
            <person name="Wang X."/>
            <person name="Zheng X."/>
            <person name="Niu Y."/>
            <person name="Chen S."/>
            <person name="Feng W."/>
        </authorList>
    </citation>
    <scope>NUCLEOTIDE SEQUENCE [LARGE SCALE GENOMIC DNA]</scope>
    <source>
        <strain evidence="9">DH-2019</strain>
    </source>
</reference>
<evidence type="ECO:0000256" key="2">
    <source>
        <dbReference type="ARBA" id="ARBA00023015"/>
    </source>
</evidence>
<dbReference type="InterPro" id="IPR003035">
    <property type="entry name" value="RWP-RK_dom"/>
</dbReference>
<comment type="caution">
    <text evidence="9">The sequence shown here is derived from an EMBL/GenBank/DDBJ whole genome shotgun (WGS) entry which is preliminary data.</text>
</comment>
<feature type="region of interest" description="Disordered" evidence="7">
    <location>
        <begin position="160"/>
        <end position="190"/>
    </location>
</feature>
<protein>
    <recommendedName>
        <fullName evidence="8">RWP-RK domain-containing protein</fullName>
    </recommendedName>
</protein>
<dbReference type="PROSITE" id="PS51519">
    <property type="entry name" value="RWP_RK"/>
    <property type="match status" value="1"/>
</dbReference>
<comment type="function">
    <text evidence="1">Putative transcription factor.</text>
</comment>
<organism evidence="9 10">
    <name type="scientific">Rehmannia glutinosa</name>
    <name type="common">Chinese foxglove</name>
    <dbReference type="NCBI Taxonomy" id="99300"/>
    <lineage>
        <taxon>Eukaryota</taxon>
        <taxon>Viridiplantae</taxon>
        <taxon>Streptophyta</taxon>
        <taxon>Embryophyta</taxon>
        <taxon>Tracheophyta</taxon>
        <taxon>Spermatophyta</taxon>
        <taxon>Magnoliopsida</taxon>
        <taxon>eudicotyledons</taxon>
        <taxon>Gunneridae</taxon>
        <taxon>Pentapetalae</taxon>
        <taxon>asterids</taxon>
        <taxon>lamiids</taxon>
        <taxon>Lamiales</taxon>
        <taxon>Orobanchaceae</taxon>
        <taxon>Rehmannieae</taxon>
        <taxon>Rehmannia</taxon>
    </lineage>
</organism>
<keyword evidence="3" id="KW-0175">Coiled coil</keyword>
<dbReference type="PANTHER" id="PTHR46373:SF5">
    <property type="entry name" value="RWP-RK DOMAIN PROTEIN"/>
    <property type="match status" value="1"/>
</dbReference>
<evidence type="ECO:0000313" key="10">
    <source>
        <dbReference type="Proteomes" id="UP001318860"/>
    </source>
</evidence>
<keyword evidence="6" id="KW-0539">Nucleus</keyword>
<feature type="compositionally biased region" description="Polar residues" evidence="7">
    <location>
        <begin position="161"/>
        <end position="190"/>
    </location>
</feature>
<feature type="domain" description="RWP-RK" evidence="8">
    <location>
        <begin position="199"/>
        <end position="279"/>
    </location>
</feature>
<evidence type="ECO:0000256" key="5">
    <source>
        <dbReference type="ARBA" id="ARBA00023163"/>
    </source>
</evidence>
<accession>A0ABR0XUA8</accession>
<evidence type="ECO:0000256" key="3">
    <source>
        <dbReference type="ARBA" id="ARBA00023054"/>
    </source>
</evidence>
<evidence type="ECO:0000256" key="6">
    <source>
        <dbReference type="ARBA" id="ARBA00023242"/>
    </source>
</evidence>
<evidence type="ECO:0000259" key="8">
    <source>
        <dbReference type="PROSITE" id="PS51519"/>
    </source>
</evidence>
<name>A0ABR0XUA8_REHGL</name>
<evidence type="ECO:0000256" key="7">
    <source>
        <dbReference type="SAM" id="MobiDB-lite"/>
    </source>
</evidence>
<dbReference type="EMBL" id="JABTTQ020000002">
    <property type="protein sequence ID" value="KAK6162782.1"/>
    <property type="molecule type" value="Genomic_DNA"/>
</dbReference>
<proteinExistence type="predicted"/>